<proteinExistence type="predicted"/>
<name>A0A0Z8F1T5_STRSU</name>
<reference evidence="1 2" key="1">
    <citation type="submission" date="2016-02" db="EMBL/GenBank/DDBJ databases">
        <authorList>
            <consortium name="Pathogen Informatics"/>
        </authorList>
    </citation>
    <scope>NUCLEOTIDE SEQUENCE [LARGE SCALE GENOMIC DNA]</scope>
    <source>
        <strain evidence="1 2">LSS52</strain>
    </source>
</reference>
<organism evidence="1 2">
    <name type="scientific">Streptococcus suis</name>
    <dbReference type="NCBI Taxonomy" id="1307"/>
    <lineage>
        <taxon>Bacteria</taxon>
        <taxon>Bacillati</taxon>
        <taxon>Bacillota</taxon>
        <taxon>Bacilli</taxon>
        <taxon>Lactobacillales</taxon>
        <taxon>Streptococcaceae</taxon>
        <taxon>Streptococcus</taxon>
    </lineage>
</organism>
<dbReference type="EMBL" id="FIHA01000009">
    <property type="protein sequence ID" value="CYU72305.1"/>
    <property type="molecule type" value="Genomic_DNA"/>
</dbReference>
<sequence>MQEWIVVDQFGNTVAGPFYDKTAAEMHAKMIPNATVILKNK</sequence>
<accession>A0A0Z8F1T5</accession>
<evidence type="ECO:0000313" key="1">
    <source>
        <dbReference type="EMBL" id="CYU72305.1"/>
    </source>
</evidence>
<dbReference type="AlphaFoldDB" id="A0A0Z8F1T5"/>
<dbReference type="RefSeq" id="WP_261307637.1">
    <property type="nucleotide sequence ID" value="NZ_CEDY01000021.1"/>
</dbReference>
<evidence type="ECO:0000313" key="2">
    <source>
        <dbReference type="Proteomes" id="UP000072794"/>
    </source>
</evidence>
<gene>
    <name evidence="1" type="ORF">ERS132414_00628</name>
</gene>
<protein>
    <submittedName>
        <fullName evidence="1">Uncharacterized protein</fullName>
    </submittedName>
</protein>
<dbReference type="Proteomes" id="UP000072794">
    <property type="component" value="Unassembled WGS sequence"/>
</dbReference>